<dbReference type="InterPro" id="IPR027417">
    <property type="entry name" value="P-loop_NTPase"/>
</dbReference>
<evidence type="ECO:0008006" key="3">
    <source>
        <dbReference type="Google" id="ProtNLM"/>
    </source>
</evidence>
<sequence>MNIIVSGWPAAGSTTLALMLAYSLGYSYLYGGSIMKQLAEALYGDSSGESLLRFEEEFGSYFDHIWDEYALWKLQRSDKLLLEGKVTGFFADDEKIYEIMVVASPDVRMARVNRDKRLYSVETLRKRDEELKSRWLAEYGLDIFNPLLIQESFDLIIDNSRLSIAEEVDTVLQNLEEDYRFPKDDLTSLRDKTKELENIFWKEGKQHFVSILQQKQLLIETKDVFADWRKHFAARLQSWPQELLQIIDTKVAAK</sequence>
<dbReference type="AlphaFoldDB" id="A0A955IDD3"/>
<dbReference type="SUPFAM" id="SSF52540">
    <property type="entry name" value="P-loop containing nucleoside triphosphate hydrolases"/>
    <property type="match status" value="1"/>
</dbReference>
<reference evidence="1" key="1">
    <citation type="submission" date="2020-04" db="EMBL/GenBank/DDBJ databases">
        <authorList>
            <person name="Zhang T."/>
        </authorList>
    </citation>
    <scope>NUCLEOTIDE SEQUENCE</scope>
    <source>
        <strain evidence="1">HKST-UBA12</strain>
    </source>
</reference>
<protein>
    <recommendedName>
        <fullName evidence="3">(d)CMP kinase</fullName>
    </recommendedName>
</protein>
<dbReference type="EMBL" id="JAGQLI010000190">
    <property type="protein sequence ID" value="MCA9379453.1"/>
    <property type="molecule type" value="Genomic_DNA"/>
</dbReference>
<evidence type="ECO:0000313" key="2">
    <source>
        <dbReference type="Proteomes" id="UP000760819"/>
    </source>
</evidence>
<name>A0A955IDD3_9BACT</name>
<accession>A0A955IDD3</accession>
<dbReference type="Proteomes" id="UP000760819">
    <property type="component" value="Unassembled WGS sequence"/>
</dbReference>
<comment type="caution">
    <text evidence="1">The sequence shown here is derived from an EMBL/GenBank/DDBJ whole genome shotgun (WGS) entry which is preliminary data.</text>
</comment>
<dbReference type="Gene3D" id="3.40.50.300">
    <property type="entry name" value="P-loop containing nucleotide triphosphate hydrolases"/>
    <property type="match status" value="1"/>
</dbReference>
<evidence type="ECO:0000313" key="1">
    <source>
        <dbReference type="EMBL" id="MCA9379453.1"/>
    </source>
</evidence>
<organism evidence="1 2">
    <name type="scientific">Candidatus Dojkabacteria bacterium</name>
    <dbReference type="NCBI Taxonomy" id="2099670"/>
    <lineage>
        <taxon>Bacteria</taxon>
        <taxon>Candidatus Dojkabacteria</taxon>
    </lineage>
</organism>
<reference evidence="1" key="2">
    <citation type="journal article" date="2021" name="Microbiome">
        <title>Successional dynamics and alternative stable states in a saline activated sludge microbial community over 9 years.</title>
        <authorList>
            <person name="Wang Y."/>
            <person name="Ye J."/>
            <person name="Ju F."/>
            <person name="Liu L."/>
            <person name="Boyd J.A."/>
            <person name="Deng Y."/>
            <person name="Parks D.H."/>
            <person name="Jiang X."/>
            <person name="Yin X."/>
            <person name="Woodcroft B.J."/>
            <person name="Tyson G.W."/>
            <person name="Hugenholtz P."/>
            <person name="Polz M.F."/>
            <person name="Zhang T."/>
        </authorList>
    </citation>
    <scope>NUCLEOTIDE SEQUENCE</scope>
    <source>
        <strain evidence="1">HKST-UBA12</strain>
    </source>
</reference>
<proteinExistence type="predicted"/>
<gene>
    <name evidence="1" type="ORF">KC640_03415</name>
</gene>